<organism evidence="1 2">
    <name type="scientific">Acetivibrio ethanolgignens</name>
    <dbReference type="NCBI Taxonomy" id="290052"/>
    <lineage>
        <taxon>Bacteria</taxon>
        <taxon>Bacillati</taxon>
        <taxon>Bacillota</taxon>
        <taxon>Clostridia</taxon>
        <taxon>Eubacteriales</taxon>
        <taxon>Oscillospiraceae</taxon>
        <taxon>Acetivibrio</taxon>
    </lineage>
</organism>
<evidence type="ECO:0000313" key="1">
    <source>
        <dbReference type="EMBL" id="KSV60162.1"/>
    </source>
</evidence>
<name>A0A0V8QHW8_9FIRM</name>
<dbReference type="STRING" id="290052.ASU35_06255"/>
<gene>
    <name evidence="1" type="ORF">ASU35_06255</name>
</gene>
<comment type="caution">
    <text evidence="1">The sequence shown here is derived from an EMBL/GenBank/DDBJ whole genome shotgun (WGS) entry which is preliminary data.</text>
</comment>
<dbReference type="AlphaFoldDB" id="A0A0V8QHW8"/>
<dbReference type="Pfam" id="PF21983">
    <property type="entry name" value="NikA-like"/>
    <property type="match status" value="1"/>
</dbReference>
<keyword evidence="2" id="KW-1185">Reference proteome</keyword>
<reference evidence="1 2" key="1">
    <citation type="submission" date="2015-11" db="EMBL/GenBank/DDBJ databases">
        <title>Butyribacter intestini gen. nov., sp. nov., a butyric acid-producing bacterium of the family Lachnospiraceae isolated from the human faeces.</title>
        <authorList>
            <person name="Zou Y."/>
            <person name="Xue W."/>
            <person name="Luo G."/>
            <person name="Lv M."/>
        </authorList>
    </citation>
    <scope>NUCLEOTIDE SEQUENCE [LARGE SCALE GENOMIC DNA]</scope>
    <source>
        <strain evidence="1 2">ACET-33324</strain>
    </source>
</reference>
<accession>A0A0V8QHW8</accession>
<dbReference type="InterPro" id="IPR053842">
    <property type="entry name" value="NikA-like"/>
</dbReference>
<sequence>MEHLPVVEGKEKGFLQHRVETTASGVILAKAGRNALYRISSSRKRETNFCGCSFPKKWRTEVRESLQSRRASFYHGAKIRNSAVLPLAGNLLGSAFPKPCSCALTGEKGGHTMRKKYNTPHRSRVVKTRLSEDEYADFTARLAPYGISQSEFLRQAIRRATIRPVVHVSSVNDELLSAVGKLTAEYGRIGGNLNQIARYLNEYGVPYNTLSGEVRAAISDLAVLKYEVLKKVGDAVGNTQAYQL</sequence>
<protein>
    <submittedName>
        <fullName evidence="1">Uncharacterized protein</fullName>
    </submittedName>
</protein>
<dbReference type="Proteomes" id="UP000054874">
    <property type="component" value="Unassembled WGS sequence"/>
</dbReference>
<proteinExistence type="predicted"/>
<dbReference type="EMBL" id="LNAM01000035">
    <property type="protein sequence ID" value="KSV60162.1"/>
    <property type="molecule type" value="Genomic_DNA"/>
</dbReference>
<evidence type="ECO:0000313" key="2">
    <source>
        <dbReference type="Proteomes" id="UP000054874"/>
    </source>
</evidence>